<evidence type="ECO:0000313" key="6">
    <source>
        <dbReference type="RefSeq" id="XP_017886230.2"/>
    </source>
</evidence>
<dbReference type="GO" id="GO:0008194">
    <property type="term" value="F:UDP-glycosyltransferase activity"/>
    <property type="evidence" value="ECO:0007669"/>
    <property type="project" value="InterPro"/>
</dbReference>
<dbReference type="AlphaFoldDB" id="A0AAJ7J7Z8"/>
<dbReference type="GeneID" id="108628665"/>
<dbReference type="PANTHER" id="PTHR48043:SF159">
    <property type="entry name" value="EG:EG0003.4 PROTEIN-RELATED"/>
    <property type="match status" value="1"/>
</dbReference>
<keyword evidence="4" id="KW-1133">Transmembrane helix</keyword>
<evidence type="ECO:0000256" key="1">
    <source>
        <dbReference type="ARBA" id="ARBA00009995"/>
    </source>
</evidence>
<keyword evidence="2" id="KW-0328">Glycosyltransferase</keyword>
<dbReference type="CDD" id="cd03784">
    <property type="entry name" value="GT1_Gtf-like"/>
    <property type="match status" value="1"/>
</dbReference>
<dbReference type="Proteomes" id="UP000694925">
    <property type="component" value="Unplaced"/>
</dbReference>
<dbReference type="RefSeq" id="XP_017886230.2">
    <property type="nucleotide sequence ID" value="XM_018030741.2"/>
</dbReference>
<dbReference type="InterPro" id="IPR050271">
    <property type="entry name" value="UDP-glycosyltransferase"/>
</dbReference>
<sequence>MVGVMTSSFHDWLSTFVGNPHNPSFMPGIFTPFGTRMTFWERLLNTYISAAVTSQINYYMSQQVSYVKKYFNMDTSIEDLYQDLAAILVNSHHSINGVKPFTQGIIEVGGLHVKNDADPLTPEVQKWLDESTHGCIFFTFGSMMRIESFPKPVLQTFYKVFEKLAPVRVLMKVAKKEELLPGLPKNVMIQPWFSQVSVFKHKNVKAFITHGGLMGTMEAIYYAIPMVGIPLFGDQKTNIANGVSKNIAVTLNSIENVTEETLSAAINAVLYDKTYRTSINKISQLFKDRPMTAIDTAVYWVEYVARNGYVLQSPAIHLTWYQQYLLDVYAFVLVCLTIVLYIAIRLIKAVKNYFTRSSSNKVKRPSESKKRK</sequence>
<dbReference type="SUPFAM" id="SSF53756">
    <property type="entry name" value="UDP-Glycosyltransferase/glycogen phosphorylase"/>
    <property type="match status" value="1"/>
</dbReference>
<reference evidence="6" key="1">
    <citation type="submission" date="2025-08" db="UniProtKB">
        <authorList>
            <consortium name="RefSeq"/>
        </authorList>
    </citation>
    <scope>IDENTIFICATION</scope>
    <source>
        <tissue evidence="6">Whole body</tissue>
    </source>
</reference>
<name>A0AAJ7J7Z8_9HYME</name>
<dbReference type="KEGG" id="ccal:108628665"/>
<gene>
    <name evidence="6" type="primary">LOC108628665</name>
</gene>
<evidence type="ECO:0000256" key="4">
    <source>
        <dbReference type="SAM" id="Phobius"/>
    </source>
</evidence>
<proteinExistence type="inferred from homology"/>
<dbReference type="Gene3D" id="3.40.50.2000">
    <property type="entry name" value="Glycogen Phosphorylase B"/>
    <property type="match status" value="1"/>
</dbReference>
<organism evidence="5 6">
    <name type="scientific">Ceratina calcarata</name>
    <dbReference type="NCBI Taxonomy" id="156304"/>
    <lineage>
        <taxon>Eukaryota</taxon>
        <taxon>Metazoa</taxon>
        <taxon>Ecdysozoa</taxon>
        <taxon>Arthropoda</taxon>
        <taxon>Hexapoda</taxon>
        <taxon>Insecta</taxon>
        <taxon>Pterygota</taxon>
        <taxon>Neoptera</taxon>
        <taxon>Endopterygota</taxon>
        <taxon>Hymenoptera</taxon>
        <taxon>Apocrita</taxon>
        <taxon>Aculeata</taxon>
        <taxon>Apoidea</taxon>
        <taxon>Anthophila</taxon>
        <taxon>Apidae</taxon>
        <taxon>Ceratina</taxon>
        <taxon>Zadontomerus</taxon>
    </lineage>
</organism>
<dbReference type="Pfam" id="PF00201">
    <property type="entry name" value="UDPGT"/>
    <property type="match status" value="1"/>
</dbReference>
<dbReference type="FunFam" id="3.40.50.2000:FF:000050">
    <property type="entry name" value="UDP-glucuronosyltransferase"/>
    <property type="match status" value="1"/>
</dbReference>
<keyword evidence="5" id="KW-1185">Reference proteome</keyword>
<accession>A0AAJ7J7Z8</accession>
<evidence type="ECO:0000256" key="3">
    <source>
        <dbReference type="ARBA" id="ARBA00022679"/>
    </source>
</evidence>
<protein>
    <submittedName>
        <fullName evidence="6">UDP-glucuronosyltransferase 1-6-like</fullName>
    </submittedName>
</protein>
<dbReference type="PANTHER" id="PTHR48043">
    <property type="entry name" value="EG:EG0003.4 PROTEIN-RELATED"/>
    <property type="match status" value="1"/>
</dbReference>
<feature type="transmembrane region" description="Helical" evidence="4">
    <location>
        <begin position="328"/>
        <end position="347"/>
    </location>
</feature>
<keyword evidence="3" id="KW-0808">Transferase</keyword>
<evidence type="ECO:0000313" key="5">
    <source>
        <dbReference type="Proteomes" id="UP000694925"/>
    </source>
</evidence>
<comment type="similarity">
    <text evidence="1">Belongs to the UDP-glycosyltransferase family.</text>
</comment>
<keyword evidence="4" id="KW-0472">Membrane</keyword>
<dbReference type="InterPro" id="IPR002213">
    <property type="entry name" value="UDP_glucos_trans"/>
</dbReference>
<evidence type="ECO:0000256" key="2">
    <source>
        <dbReference type="ARBA" id="ARBA00022676"/>
    </source>
</evidence>
<keyword evidence="4" id="KW-0812">Transmembrane</keyword>